<gene>
    <name evidence="1" type="ORF">EYF80_043433</name>
</gene>
<accession>A0A4Z2G0F7</accession>
<comment type="caution">
    <text evidence="1">The sequence shown here is derived from an EMBL/GenBank/DDBJ whole genome shotgun (WGS) entry which is preliminary data.</text>
</comment>
<evidence type="ECO:0000313" key="2">
    <source>
        <dbReference type="Proteomes" id="UP000314294"/>
    </source>
</evidence>
<reference evidence="1 2" key="1">
    <citation type="submission" date="2019-03" db="EMBL/GenBank/DDBJ databases">
        <title>First draft genome of Liparis tanakae, snailfish: a comprehensive survey of snailfish specific genes.</title>
        <authorList>
            <person name="Kim W."/>
            <person name="Song I."/>
            <person name="Jeong J.-H."/>
            <person name="Kim D."/>
            <person name="Kim S."/>
            <person name="Ryu S."/>
            <person name="Song J.Y."/>
            <person name="Lee S.K."/>
        </authorList>
    </citation>
    <scope>NUCLEOTIDE SEQUENCE [LARGE SCALE GENOMIC DNA]</scope>
    <source>
        <tissue evidence="1">Muscle</tissue>
    </source>
</reference>
<proteinExistence type="predicted"/>
<protein>
    <submittedName>
        <fullName evidence="1">Uncharacterized protein</fullName>
    </submittedName>
</protein>
<dbReference type="AlphaFoldDB" id="A0A4Z2G0F7"/>
<organism evidence="1 2">
    <name type="scientific">Liparis tanakae</name>
    <name type="common">Tanaka's snailfish</name>
    <dbReference type="NCBI Taxonomy" id="230148"/>
    <lineage>
        <taxon>Eukaryota</taxon>
        <taxon>Metazoa</taxon>
        <taxon>Chordata</taxon>
        <taxon>Craniata</taxon>
        <taxon>Vertebrata</taxon>
        <taxon>Euteleostomi</taxon>
        <taxon>Actinopterygii</taxon>
        <taxon>Neopterygii</taxon>
        <taxon>Teleostei</taxon>
        <taxon>Neoteleostei</taxon>
        <taxon>Acanthomorphata</taxon>
        <taxon>Eupercaria</taxon>
        <taxon>Perciformes</taxon>
        <taxon>Cottioidei</taxon>
        <taxon>Cottales</taxon>
        <taxon>Liparidae</taxon>
        <taxon>Liparis</taxon>
    </lineage>
</organism>
<dbReference type="Proteomes" id="UP000314294">
    <property type="component" value="Unassembled WGS sequence"/>
</dbReference>
<keyword evidence="2" id="KW-1185">Reference proteome</keyword>
<name>A0A4Z2G0F7_9TELE</name>
<dbReference type="EMBL" id="SRLO01000792">
    <property type="protein sequence ID" value="TNN46373.1"/>
    <property type="molecule type" value="Genomic_DNA"/>
</dbReference>
<sequence>MVNTVLQEGASLSQFSSSCSDMWSLFHGAISESRSIRPSPHAEGLAAQVVPALAHAVQTSPEQSAVLRVAERGNPNQFIINPIVAL</sequence>
<evidence type="ECO:0000313" key="1">
    <source>
        <dbReference type="EMBL" id="TNN46373.1"/>
    </source>
</evidence>